<reference evidence="1" key="1">
    <citation type="submission" date="2014-09" db="EMBL/GenBank/DDBJ databases">
        <authorList>
            <person name="Magalhaes I.L.F."/>
            <person name="Oliveira U."/>
            <person name="Santos F.R."/>
            <person name="Vidigal T.H.D.A."/>
            <person name="Brescovit A.D."/>
            <person name="Santos A.J."/>
        </authorList>
    </citation>
    <scope>NUCLEOTIDE SEQUENCE</scope>
</reference>
<name>A0A0K8SYM7_LYGHE</name>
<sequence length="137" mass="16316">MVNKISSKVNKIVSKLESPVEFVLVWVEETKSKFDKKKNNNQLSFVEVTDVNETSRKPCWCMYRCEQENSTVQLRFFNHRQTMIVTLLDDDGCQVLDTGVRFRIFDHLTKDFHASFGLDQRAVFVRVYVRRRFITWK</sequence>
<proteinExistence type="predicted"/>
<dbReference type="AlphaFoldDB" id="A0A0K8SYM7"/>
<dbReference type="EMBL" id="GBRD01008739">
    <property type="protein sequence ID" value="JAG57082.1"/>
    <property type="molecule type" value="Transcribed_RNA"/>
</dbReference>
<protein>
    <submittedName>
        <fullName evidence="1">Uncharacterized protein</fullName>
    </submittedName>
</protein>
<accession>A0A0K8SYM7</accession>
<dbReference type="EMBL" id="GBRD01007428">
    <property type="protein sequence ID" value="JAG58393.1"/>
    <property type="molecule type" value="Transcribed_RNA"/>
</dbReference>
<evidence type="ECO:0000313" key="1">
    <source>
        <dbReference type="EMBL" id="JAG58393.1"/>
    </source>
</evidence>
<organism evidence="1">
    <name type="scientific">Lygus hesperus</name>
    <name type="common">Western plant bug</name>
    <dbReference type="NCBI Taxonomy" id="30085"/>
    <lineage>
        <taxon>Eukaryota</taxon>
        <taxon>Metazoa</taxon>
        <taxon>Ecdysozoa</taxon>
        <taxon>Arthropoda</taxon>
        <taxon>Hexapoda</taxon>
        <taxon>Insecta</taxon>
        <taxon>Pterygota</taxon>
        <taxon>Neoptera</taxon>
        <taxon>Paraneoptera</taxon>
        <taxon>Hemiptera</taxon>
        <taxon>Heteroptera</taxon>
        <taxon>Panheteroptera</taxon>
        <taxon>Cimicomorpha</taxon>
        <taxon>Miridae</taxon>
        <taxon>Mirini</taxon>
        <taxon>Lygus</taxon>
    </lineage>
</organism>